<evidence type="ECO:0000256" key="2">
    <source>
        <dbReference type="ARBA" id="ARBA00023157"/>
    </source>
</evidence>
<keyword evidence="4" id="KW-0472">Membrane</keyword>
<evidence type="ECO:0000313" key="7">
    <source>
        <dbReference type="Proteomes" id="UP000694427"/>
    </source>
</evidence>
<keyword evidence="4" id="KW-0812">Transmembrane</keyword>
<dbReference type="Pfam" id="PF00059">
    <property type="entry name" value="Lectin_C"/>
    <property type="match status" value="1"/>
</dbReference>
<keyword evidence="7" id="KW-1185">Reference proteome</keyword>
<dbReference type="Gene3D" id="3.10.100.10">
    <property type="entry name" value="Mannose-Binding Protein A, subunit A"/>
    <property type="match status" value="1"/>
</dbReference>
<feature type="domain" description="C-type lectin" evidence="5">
    <location>
        <begin position="168"/>
        <end position="289"/>
    </location>
</feature>
<dbReference type="AlphaFoldDB" id="A0A8C1JYU7"/>
<evidence type="ECO:0000256" key="1">
    <source>
        <dbReference type="ARBA" id="ARBA00022734"/>
    </source>
</evidence>
<keyword evidence="3" id="KW-0175">Coiled coil</keyword>
<reference evidence="6" key="2">
    <citation type="submission" date="2025-09" db="UniProtKB">
        <authorList>
            <consortium name="Ensembl"/>
        </authorList>
    </citation>
    <scope>IDENTIFICATION</scope>
</reference>
<dbReference type="PROSITE" id="PS00615">
    <property type="entry name" value="C_TYPE_LECTIN_1"/>
    <property type="match status" value="1"/>
</dbReference>
<evidence type="ECO:0000313" key="6">
    <source>
        <dbReference type="Ensembl" id="ENSCCRP00010038039.1"/>
    </source>
</evidence>
<feature type="coiled-coil region" evidence="3">
    <location>
        <begin position="132"/>
        <end position="162"/>
    </location>
</feature>
<keyword evidence="2" id="KW-1015">Disulfide bond</keyword>
<protein>
    <recommendedName>
        <fullName evidence="5">C-type lectin domain-containing protein</fullName>
    </recommendedName>
</protein>
<keyword evidence="4" id="KW-1133">Transmembrane helix</keyword>
<dbReference type="PANTHER" id="PTHR22803">
    <property type="entry name" value="MANNOSE, PHOSPHOLIPASE, LECTIN RECEPTOR RELATED"/>
    <property type="match status" value="1"/>
</dbReference>
<dbReference type="InterPro" id="IPR018378">
    <property type="entry name" value="C-type_lectin_CS"/>
</dbReference>
<dbReference type="Ensembl" id="ENSCCRT00010041762.1">
    <property type="protein sequence ID" value="ENSCCRP00010038039.1"/>
    <property type="gene ID" value="ENSCCRG00010016243.1"/>
</dbReference>
<dbReference type="Proteomes" id="UP000694427">
    <property type="component" value="Unplaced"/>
</dbReference>
<proteinExistence type="predicted"/>
<organism evidence="6 7">
    <name type="scientific">Cyprinus carpio</name>
    <name type="common">Common carp</name>
    <dbReference type="NCBI Taxonomy" id="7962"/>
    <lineage>
        <taxon>Eukaryota</taxon>
        <taxon>Metazoa</taxon>
        <taxon>Chordata</taxon>
        <taxon>Craniata</taxon>
        <taxon>Vertebrata</taxon>
        <taxon>Euteleostomi</taxon>
        <taxon>Actinopterygii</taxon>
        <taxon>Neopterygii</taxon>
        <taxon>Teleostei</taxon>
        <taxon>Ostariophysi</taxon>
        <taxon>Cypriniformes</taxon>
        <taxon>Cyprinidae</taxon>
        <taxon>Cyprininae</taxon>
        <taxon>Cyprinus</taxon>
    </lineage>
</organism>
<evidence type="ECO:0000256" key="3">
    <source>
        <dbReference type="SAM" id="Coils"/>
    </source>
</evidence>
<dbReference type="InterPro" id="IPR016187">
    <property type="entry name" value="CTDL_fold"/>
</dbReference>
<evidence type="ECO:0000256" key="4">
    <source>
        <dbReference type="SAM" id="Phobius"/>
    </source>
</evidence>
<dbReference type="SUPFAM" id="SSF56436">
    <property type="entry name" value="C-type lectin-like"/>
    <property type="match status" value="1"/>
</dbReference>
<keyword evidence="1" id="KW-0430">Lectin</keyword>
<dbReference type="InterPro" id="IPR016186">
    <property type="entry name" value="C-type_lectin-like/link_sf"/>
</dbReference>
<dbReference type="InterPro" id="IPR050111">
    <property type="entry name" value="C-type_lectin/snaclec_domain"/>
</dbReference>
<sequence>MSENIYGNVNTDRTWDMDRRTKANHTPQHTGSDSVQIRSSRAAAVCLLLLCVFLLTAVIVLCVHVHTKNTNHREERHKLLTKINNLTEQSDLLLTKYINMTNERNGLLIKNDNLTEKRDLLLTKYINITDERNGLLIKNDNLTKQRDQFNQERNQLQKILNKTGGWFHSDFSFYFMSSMKKSWDESRRYCTERGADLIIINSREKQDFVTKITDKREFWIGVTDIVEEGTWKWVDGTSVTSGFWASSGHIREPNGGKLENCAVTYLKKNPELIGWIDVNCNGAYQWICEKSSWF</sequence>
<dbReference type="InterPro" id="IPR033989">
    <property type="entry name" value="CD209-like_CTLD"/>
</dbReference>
<evidence type="ECO:0000259" key="5">
    <source>
        <dbReference type="PROSITE" id="PS50041"/>
    </source>
</evidence>
<dbReference type="InterPro" id="IPR001304">
    <property type="entry name" value="C-type_lectin-like"/>
</dbReference>
<accession>A0A8C1JYU7</accession>
<feature type="transmembrane region" description="Helical" evidence="4">
    <location>
        <begin position="42"/>
        <end position="63"/>
    </location>
</feature>
<dbReference type="SMART" id="SM00034">
    <property type="entry name" value="CLECT"/>
    <property type="match status" value="1"/>
</dbReference>
<dbReference type="PROSITE" id="PS50041">
    <property type="entry name" value="C_TYPE_LECTIN_2"/>
    <property type="match status" value="1"/>
</dbReference>
<dbReference type="GO" id="GO:0030246">
    <property type="term" value="F:carbohydrate binding"/>
    <property type="evidence" value="ECO:0007669"/>
    <property type="project" value="UniProtKB-KW"/>
</dbReference>
<dbReference type="CDD" id="cd03590">
    <property type="entry name" value="CLECT_DC-SIGN_like"/>
    <property type="match status" value="1"/>
</dbReference>
<reference evidence="6" key="1">
    <citation type="submission" date="2025-08" db="UniProtKB">
        <authorList>
            <consortium name="Ensembl"/>
        </authorList>
    </citation>
    <scope>IDENTIFICATION</scope>
</reference>
<dbReference type="Gene3D" id="1.20.5.400">
    <property type="match status" value="1"/>
</dbReference>
<name>A0A8C1JYU7_CYPCA</name>